<organism evidence="2">
    <name type="scientific">Fusarium acuminatum CS5907</name>
    <dbReference type="NCBI Taxonomy" id="1318461"/>
    <lineage>
        <taxon>Eukaryota</taxon>
        <taxon>Fungi</taxon>
        <taxon>Dikarya</taxon>
        <taxon>Ascomycota</taxon>
        <taxon>Pezizomycotina</taxon>
        <taxon>Sordariomycetes</taxon>
        <taxon>Hypocreomycetidae</taxon>
        <taxon>Hypocreales</taxon>
        <taxon>Nectriaceae</taxon>
        <taxon>Fusarium</taxon>
        <taxon>Fusarium tricinctum species complex</taxon>
    </lineage>
</organism>
<proteinExistence type="predicted"/>
<name>A0A090M9Z3_9HYPO</name>
<comment type="caution">
    <text evidence="2">The sequence shown here is derived from an EMBL/GenBank/DDBJ whole genome shotgun (WGS) entry which is preliminary data.</text>
</comment>
<dbReference type="AlphaFoldDB" id="A0A090M9Z3"/>
<feature type="region of interest" description="Disordered" evidence="1">
    <location>
        <begin position="1"/>
        <end position="27"/>
    </location>
</feature>
<evidence type="ECO:0000256" key="1">
    <source>
        <dbReference type="SAM" id="MobiDB-lite"/>
    </source>
</evidence>
<evidence type="ECO:0000313" key="2">
    <source>
        <dbReference type="EMBL" id="CEG03953.1"/>
    </source>
</evidence>
<accession>A0A090M9Z3</accession>
<gene>
    <name evidence="2" type="ORF">BN851_0143760</name>
</gene>
<dbReference type="EMBL" id="CBMG010003493">
    <property type="protein sequence ID" value="CEG03953.1"/>
    <property type="molecule type" value="Genomic_DNA"/>
</dbReference>
<reference evidence="2" key="1">
    <citation type="submission" date="2013-05" db="EMBL/GenBank/DDBJ databases">
        <title>Draft genome sequences of six wheat associated Fusarium spp. isolates.</title>
        <authorList>
            <person name="Moolhuijzen P.M."/>
            <person name="Manners J.M."/>
            <person name="Wilcox S."/>
            <person name="Bellgard M.I."/>
            <person name="Gardiner D.M."/>
        </authorList>
    </citation>
    <scope>NUCLEOTIDE SEQUENCE</scope>
    <source>
        <strain evidence="2">CS5907</strain>
    </source>
</reference>
<protein>
    <submittedName>
        <fullName evidence="2">WGS project CBMG000000000 data, contig CS5907-c003521</fullName>
    </submittedName>
</protein>
<sequence>MPTRTGHSSDDNDTRTPSGSAEGSRYAPKYLGIPGMRDVNVNKYCIWHCSKNANTVWKMEYKKACDLTLAEGLDLEQIRLDQDAQFFIDKGVKIGIAKR</sequence>